<protein>
    <submittedName>
        <fullName evidence="1">Uncharacterized protein</fullName>
    </submittedName>
</protein>
<sequence length="144" mass="16147">MIPTSTSIQSANSLIDETWNQNETIPTLTQSTLRVLFDRSEKWQDESKTFLNPKSQKASVKSEQIDEPETKAQVKPISVKKEHDLKAGFQVGKQERKPYSSDFIEAPTSIQTNENLAIKKNGDAVDDPGMVASMVDIYVETMNL</sequence>
<accession>A0ACB9D0G8</accession>
<comment type="caution">
    <text evidence="1">The sequence shown here is derived from an EMBL/GenBank/DDBJ whole genome shotgun (WGS) entry which is preliminary data.</text>
</comment>
<reference evidence="2" key="1">
    <citation type="journal article" date="2022" name="Mol. Ecol. Resour.">
        <title>The genomes of chicory, endive, great burdock and yacon provide insights into Asteraceae palaeo-polyploidization history and plant inulin production.</title>
        <authorList>
            <person name="Fan W."/>
            <person name="Wang S."/>
            <person name="Wang H."/>
            <person name="Wang A."/>
            <person name="Jiang F."/>
            <person name="Liu H."/>
            <person name="Zhao H."/>
            <person name="Xu D."/>
            <person name="Zhang Y."/>
        </authorList>
    </citation>
    <scope>NUCLEOTIDE SEQUENCE [LARGE SCALE GENOMIC DNA]</scope>
    <source>
        <strain evidence="2">cv. Punajuju</strain>
    </source>
</reference>
<organism evidence="1 2">
    <name type="scientific">Cichorium intybus</name>
    <name type="common">Chicory</name>
    <dbReference type="NCBI Taxonomy" id="13427"/>
    <lineage>
        <taxon>Eukaryota</taxon>
        <taxon>Viridiplantae</taxon>
        <taxon>Streptophyta</taxon>
        <taxon>Embryophyta</taxon>
        <taxon>Tracheophyta</taxon>
        <taxon>Spermatophyta</taxon>
        <taxon>Magnoliopsida</taxon>
        <taxon>eudicotyledons</taxon>
        <taxon>Gunneridae</taxon>
        <taxon>Pentapetalae</taxon>
        <taxon>asterids</taxon>
        <taxon>campanulids</taxon>
        <taxon>Asterales</taxon>
        <taxon>Asteraceae</taxon>
        <taxon>Cichorioideae</taxon>
        <taxon>Cichorieae</taxon>
        <taxon>Cichoriinae</taxon>
        <taxon>Cichorium</taxon>
    </lineage>
</organism>
<evidence type="ECO:0000313" key="1">
    <source>
        <dbReference type="EMBL" id="KAI3739948.1"/>
    </source>
</evidence>
<keyword evidence="2" id="KW-1185">Reference proteome</keyword>
<gene>
    <name evidence="1" type="ORF">L2E82_30362</name>
</gene>
<reference evidence="1 2" key="2">
    <citation type="journal article" date="2022" name="Mol. Ecol. Resour.">
        <title>The genomes of chicory, endive, great burdock and yacon provide insights into Asteraceae paleo-polyploidization history and plant inulin production.</title>
        <authorList>
            <person name="Fan W."/>
            <person name="Wang S."/>
            <person name="Wang H."/>
            <person name="Wang A."/>
            <person name="Jiang F."/>
            <person name="Liu H."/>
            <person name="Zhao H."/>
            <person name="Xu D."/>
            <person name="Zhang Y."/>
        </authorList>
    </citation>
    <scope>NUCLEOTIDE SEQUENCE [LARGE SCALE GENOMIC DNA]</scope>
    <source>
        <strain evidence="2">cv. Punajuju</strain>
        <tissue evidence="1">Leaves</tissue>
    </source>
</reference>
<dbReference type="EMBL" id="CM042013">
    <property type="protein sequence ID" value="KAI3739948.1"/>
    <property type="molecule type" value="Genomic_DNA"/>
</dbReference>
<name>A0ACB9D0G8_CICIN</name>
<proteinExistence type="predicted"/>
<dbReference type="Proteomes" id="UP001055811">
    <property type="component" value="Linkage Group LG05"/>
</dbReference>
<evidence type="ECO:0000313" key="2">
    <source>
        <dbReference type="Proteomes" id="UP001055811"/>
    </source>
</evidence>